<keyword evidence="4" id="KW-1185">Reference proteome</keyword>
<feature type="domain" description="MADF" evidence="2">
    <location>
        <begin position="172"/>
        <end position="217"/>
    </location>
</feature>
<dbReference type="PANTHER" id="PTHR12243:SF67">
    <property type="entry name" value="COREPRESSOR OF PANGOLIN, ISOFORM A-RELATED"/>
    <property type="match status" value="1"/>
</dbReference>
<proteinExistence type="predicted"/>
<evidence type="ECO:0000259" key="2">
    <source>
        <dbReference type="Pfam" id="PF10545"/>
    </source>
</evidence>
<dbReference type="PANTHER" id="PTHR12243">
    <property type="entry name" value="MADF DOMAIN TRANSCRIPTION FACTOR"/>
    <property type="match status" value="1"/>
</dbReference>
<comment type="caution">
    <text evidence="3">The sequence shown here is derived from an EMBL/GenBank/DDBJ whole genome shotgun (WGS) entry which is preliminary data.</text>
</comment>
<dbReference type="Pfam" id="PF10545">
    <property type="entry name" value="MADF_DNA_bdg"/>
    <property type="match status" value="1"/>
</dbReference>
<evidence type="ECO:0000313" key="4">
    <source>
        <dbReference type="Proteomes" id="UP001162164"/>
    </source>
</evidence>
<organism evidence="3 4">
    <name type="scientific">Molorchus minor</name>
    <dbReference type="NCBI Taxonomy" id="1323400"/>
    <lineage>
        <taxon>Eukaryota</taxon>
        <taxon>Metazoa</taxon>
        <taxon>Ecdysozoa</taxon>
        <taxon>Arthropoda</taxon>
        <taxon>Hexapoda</taxon>
        <taxon>Insecta</taxon>
        <taxon>Pterygota</taxon>
        <taxon>Neoptera</taxon>
        <taxon>Endopterygota</taxon>
        <taxon>Coleoptera</taxon>
        <taxon>Polyphaga</taxon>
        <taxon>Cucujiformia</taxon>
        <taxon>Chrysomeloidea</taxon>
        <taxon>Cerambycidae</taxon>
        <taxon>Lamiinae</taxon>
        <taxon>Monochamini</taxon>
        <taxon>Molorchus</taxon>
    </lineage>
</organism>
<dbReference type="InterPro" id="IPR006578">
    <property type="entry name" value="MADF-dom"/>
</dbReference>
<feature type="region of interest" description="Disordered" evidence="1">
    <location>
        <begin position="229"/>
        <end position="300"/>
    </location>
</feature>
<dbReference type="Proteomes" id="UP001162164">
    <property type="component" value="Unassembled WGS sequence"/>
</dbReference>
<reference evidence="3" key="1">
    <citation type="journal article" date="2023" name="Insect Mol. Biol.">
        <title>Genome sequencing provides insights into the evolution of gene families encoding plant cell wall-degrading enzymes in longhorned beetles.</title>
        <authorList>
            <person name="Shin N.R."/>
            <person name="Okamura Y."/>
            <person name="Kirsch R."/>
            <person name="Pauchet Y."/>
        </authorList>
    </citation>
    <scope>NUCLEOTIDE SEQUENCE</scope>
    <source>
        <strain evidence="3">MMC_N1</strain>
    </source>
</reference>
<evidence type="ECO:0000256" key="1">
    <source>
        <dbReference type="SAM" id="MobiDB-lite"/>
    </source>
</evidence>
<name>A0ABQ9JQL9_9CUCU</name>
<feature type="compositionally biased region" description="Polar residues" evidence="1">
    <location>
        <begin position="265"/>
        <end position="286"/>
    </location>
</feature>
<evidence type="ECO:0000313" key="3">
    <source>
        <dbReference type="EMBL" id="KAJ8979672.1"/>
    </source>
</evidence>
<feature type="compositionally biased region" description="Basic and acidic residues" evidence="1">
    <location>
        <begin position="246"/>
        <end position="257"/>
    </location>
</feature>
<sequence>MYVVLLSTRNCLEFLRNNVDSVKDKDYVDSECDSDSSMDTSDELSFADHCITNIHFPDYKKTKLLYNQRKGKRLDLLEALEINLVHFCDSLRMVKYVKKLWCITQEKTDINRTGNKKIVLQDCEKDFVENHGRRHKSSSFKNSKIFGIKNKLSHNSAAVKLKSAAYQTLKIWTDECKQRWESLRSQYRKICKIRETKTGQAATKRKKWRYEDEMSFLLPYIKDKQRLSSLDPDTAYNDSDTNGEELQGKDSQHKNDFENDEAERNTSQNIPIGTPLSDTPPSTSRIKATPRKRIRHPPDTASGTLMKYIISQKQQETENPKKDHIDLVFDSITATLHIKLFDCVVLQQMAGLFEVVSEDDEEIAYSDTDPQRRLHVIGIIMILDQGRWALQQISYLEININKYSPMRGFIIRRAASVCSKKEGSGEC</sequence>
<protein>
    <recommendedName>
        <fullName evidence="2">MADF domain-containing protein</fullName>
    </recommendedName>
</protein>
<gene>
    <name evidence="3" type="ORF">NQ317_001072</name>
</gene>
<accession>A0ABQ9JQL9</accession>
<dbReference type="EMBL" id="JAPWTJ010000322">
    <property type="protein sequence ID" value="KAJ8979672.1"/>
    <property type="molecule type" value="Genomic_DNA"/>
</dbReference>
<dbReference type="InterPro" id="IPR039353">
    <property type="entry name" value="TF_Adf1"/>
</dbReference>